<protein>
    <submittedName>
        <fullName evidence="3">Uncharacterized protein</fullName>
    </submittedName>
</protein>
<dbReference type="RefSeq" id="WP_171080684.1">
    <property type="nucleotide sequence ID" value="NZ_BNBU01000005.1"/>
</dbReference>
<evidence type="ECO:0000313" key="4">
    <source>
        <dbReference type="Proteomes" id="UP000587462"/>
    </source>
</evidence>
<reference evidence="3 4" key="1">
    <citation type="submission" date="2020-04" db="EMBL/GenBank/DDBJ databases">
        <title>Draft Genome Sequence of Streptomyces morookaense DSM 40503, an 8-azaguanine-producing strain.</title>
        <authorList>
            <person name="Qi J."/>
            <person name="Gao J.-M."/>
        </authorList>
    </citation>
    <scope>NUCLEOTIDE SEQUENCE [LARGE SCALE GENOMIC DNA]</scope>
    <source>
        <strain evidence="3 4">DSM 40503</strain>
    </source>
</reference>
<dbReference type="Proteomes" id="UP000587462">
    <property type="component" value="Unassembled WGS sequence"/>
</dbReference>
<feature type="chain" id="PRO_5031269041" evidence="2">
    <location>
        <begin position="38"/>
        <end position="585"/>
    </location>
</feature>
<organism evidence="3 4">
    <name type="scientific">Streptomyces morookaense</name>
    <name type="common">Streptoverticillium morookaense</name>
    <dbReference type="NCBI Taxonomy" id="1970"/>
    <lineage>
        <taxon>Bacteria</taxon>
        <taxon>Bacillati</taxon>
        <taxon>Actinomycetota</taxon>
        <taxon>Actinomycetes</taxon>
        <taxon>Kitasatosporales</taxon>
        <taxon>Streptomycetaceae</taxon>
        <taxon>Streptomyces</taxon>
    </lineage>
</organism>
<name>A0A7Y7B453_STRMO</name>
<evidence type="ECO:0000313" key="3">
    <source>
        <dbReference type="EMBL" id="NVK78504.1"/>
    </source>
</evidence>
<proteinExistence type="predicted"/>
<dbReference type="Gene3D" id="1.10.490.40">
    <property type="entry name" value="Diphtheria toxin, translocation domain"/>
    <property type="match status" value="1"/>
</dbReference>
<feature type="compositionally biased region" description="Basic and acidic residues" evidence="1">
    <location>
        <begin position="571"/>
        <end position="585"/>
    </location>
</feature>
<dbReference type="AlphaFoldDB" id="A0A7Y7B453"/>
<sequence length="585" mass="62896">MPHSRQSGQRLSARRVTTILMASAVVLAITGTTVAQAAPPVQPSSGASAPQQLADEYTHIVVDKRPRGEANPDELRESLNRNGLQTAKSRWIAEGKDVGAELARAGSGYAKNGHHEHVFMWDSTKKGIEGGNAIEKNGDAIRVKIRWDALKKDGRFLSGNLKGDSGGGPLGGESTNGAWAFKGDIPRKYLFIVGVDDASHPGMGQWLAGKGWPDGNGVCGGGSSSGRAKRSVSVCEKGEETALEDLEARQVEQVFGELAGKYGLKVVAPDGKQLAPSEIHARIRGYSKLSPEVKAKLRANLKSAGSTAKGALLVAGGVLWAKGVHDAFANDTTSLDKAAAITAIVPFVGCGTQAGAAADHGTFDADDTAACFGADALLVTPLWPAGITLHGARYFTDKWKEAQIPSITVFQQARDEAWRKSLDGFRADGLQKLVKSAAEAEEQQLAAEKAVILHNAAEKMAEIDKGGASAEAKKLLKWSTERKAREQIKELPGKLRKQFDTAVRDALVERAKQYNEEFIKQEVNISRWTEESWQAALHGPSHSRADRQEYLDKLIQRLRDTDMLPPVPDADSLRPDIERARQASA</sequence>
<feature type="region of interest" description="Disordered" evidence="1">
    <location>
        <begin position="561"/>
        <end position="585"/>
    </location>
</feature>
<keyword evidence="2" id="KW-0732">Signal</keyword>
<keyword evidence="4" id="KW-1185">Reference proteome</keyword>
<accession>A0A7Y7B453</accession>
<feature type="signal peptide" evidence="2">
    <location>
        <begin position="1"/>
        <end position="37"/>
    </location>
</feature>
<evidence type="ECO:0000256" key="2">
    <source>
        <dbReference type="SAM" id="SignalP"/>
    </source>
</evidence>
<evidence type="ECO:0000256" key="1">
    <source>
        <dbReference type="SAM" id="MobiDB-lite"/>
    </source>
</evidence>
<gene>
    <name evidence="3" type="ORF">HG542_12590</name>
</gene>
<dbReference type="EMBL" id="JABBXF010000025">
    <property type="protein sequence ID" value="NVK78504.1"/>
    <property type="molecule type" value="Genomic_DNA"/>
</dbReference>
<comment type="caution">
    <text evidence="3">The sequence shown here is derived from an EMBL/GenBank/DDBJ whole genome shotgun (WGS) entry which is preliminary data.</text>
</comment>